<dbReference type="EMBL" id="JAFBIT010000001">
    <property type="protein sequence ID" value="MCF2651217.1"/>
    <property type="molecule type" value="Genomic_DNA"/>
</dbReference>
<reference evidence="3 4" key="1">
    <citation type="submission" date="2020-12" db="EMBL/GenBank/DDBJ databases">
        <title>Whole genome sequences of gut porcine anaerobes.</title>
        <authorList>
            <person name="Kubasova T."/>
            <person name="Jahodarova E."/>
            <person name="Rychlik I."/>
        </authorList>
    </citation>
    <scope>NUCLEOTIDE SEQUENCE [LARGE SCALE GENOMIC DNA]</scope>
    <source>
        <strain evidence="3 4">An867</strain>
    </source>
</reference>
<evidence type="ECO:0000256" key="2">
    <source>
        <dbReference type="SAM" id="SignalP"/>
    </source>
</evidence>
<dbReference type="Proteomes" id="UP001299220">
    <property type="component" value="Unassembled WGS sequence"/>
</dbReference>
<evidence type="ECO:0000313" key="3">
    <source>
        <dbReference type="EMBL" id="MCF2651217.1"/>
    </source>
</evidence>
<organism evidence="3 4">
    <name type="scientific">Anaeromassilibacillus senegalensis</name>
    <dbReference type="NCBI Taxonomy" id="1673717"/>
    <lineage>
        <taxon>Bacteria</taxon>
        <taxon>Bacillati</taxon>
        <taxon>Bacillota</taxon>
        <taxon>Clostridia</taxon>
        <taxon>Eubacteriales</taxon>
        <taxon>Acutalibacteraceae</taxon>
        <taxon>Anaeromassilibacillus</taxon>
    </lineage>
</organism>
<sequence length="132" mass="14775">MKRLIALLLVAVMCFSLAACGGDKETSNNNEPQTNNSETQQETADNSQEENADSAVNLVGTWEYTEANSVLVLNEDGTGEETSNGALTWKYDEASNTLFITFTENNWTEECTYFKDDDTIYVDQWTFSRVAE</sequence>
<keyword evidence="2" id="KW-0732">Signal</keyword>
<protein>
    <recommendedName>
        <fullName evidence="5">Lipocalin-like domain-containing protein</fullName>
    </recommendedName>
</protein>
<feature type="region of interest" description="Disordered" evidence="1">
    <location>
        <begin position="24"/>
        <end position="55"/>
    </location>
</feature>
<dbReference type="RefSeq" id="WP_235322154.1">
    <property type="nucleotide sequence ID" value="NZ_JAFBIT010000001.1"/>
</dbReference>
<evidence type="ECO:0000313" key="4">
    <source>
        <dbReference type="Proteomes" id="UP001299220"/>
    </source>
</evidence>
<feature type="compositionally biased region" description="Polar residues" evidence="1">
    <location>
        <begin position="27"/>
        <end position="46"/>
    </location>
</feature>
<accession>A0ABS9CJB0</accession>
<feature type="chain" id="PRO_5046938782" description="Lipocalin-like domain-containing protein" evidence="2">
    <location>
        <begin position="19"/>
        <end position="132"/>
    </location>
</feature>
<dbReference type="PROSITE" id="PS51257">
    <property type="entry name" value="PROKAR_LIPOPROTEIN"/>
    <property type="match status" value="1"/>
</dbReference>
<feature type="signal peptide" evidence="2">
    <location>
        <begin position="1"/>
        <end position="18"/>
    </location>
</feature>
<name>A0ABS9CJB0_9FIRM</name>
<gene>
    <name evidence="3" type="ORF">JQM67_01140</name>
</gene>
<keyword evidence="4" id="KW-1185">Reference proteome</keyword>
<comment type="caution">
    <text evidence="3">The sequence shown here is derived from an EMBL/GenBank/DDBJ whole genome shotgun (WGS) entry which is preliminary data.</text>
</comment>
<evidence type="ECO:0000256" key="1">
    <source>
        <dbReference type="SAM" id="MobiDB-lite"/>
    </source>
</evidence>
<proteinExistence type="predicted"/>
<evidence type="ECO:0008006" key="5">
    <source>
        <dbReference type="Google" id="ProtNLM"/>
    </source>
</evidence>